<dbReference type="Gene3D" id="3.40.390.10">
    <property type="entry name" value="Collagenase (Catalytic Domain)"/>
    <property type="match status" value="1"/>
</dbReference>
<evidence type="ECO:0000313" key="3">
    <source>
        <dbReference type="Proteomes" id="UP000319576"/>
    </source>
</evidence>
<keyword evidence="3" id="KW-1185">Reference proteome</keyword>
<evidence type="ECO:0000256" key="1">
    <source>
        <dbReference type="SAM" id="SignalP"/>
    </source>
</evidence>
<proteinExistence type="predicted"/>
<dbReference type="GO" id="GO:0008237">
    <property type="term" value="F:metallopeptidase activity"/>
    <property type="evidence" value="ECO:0007669"/>
    <property type="project" value="InterPro"/>
</dbReference>
<evidence type="ECO:0008006" key="4">
    <source>
        <dbReference type="Google" id="ProtNLM"/>
    </source>
</evidence>
<dbReference type="AlphaFoldDB" id="A0A517XXX2"/>
<dbReference type="OrthoDB" id="5702724at2"/>
<protein>
    <recommendedName>
        <fullName evidence="4">Metallopeptidase</fullName>
    </recommendedName>
</protein>
<accession>A0A517XXX2</accession>
<name>A0A517XXX2_9BACT</name>
<dbReference type="InterPro" id="IPR024079">
    <property type="entry name" value="MetalloPept_cat_dom_sf"/>
</dbReference>
<evidence type="ECO:0000313" key="2">
    <source>
        <dbReference type="EMBL" id="QDU22362.1"/>
    </source>
</evidence>
<dbReference type="EMBL" id="CP036273">
    <property type="protein sequence ID" value="QDU22362.1"/>
    <property type="molecule type" value="Genomic_DNA"/>
</dbReference>
<dbReference type="SUPFAM" id="SSF55486">
    <property type="entry name" value="Metalloproteases ('zincins'), catalytic domain"/>
    <property type="match status" value="1"/>
</dbReference>
<keyword evidence="1" id="KW-0732">Signal</keyword>
<dbReference type="KEGG" id="uli:ETAA1_43400"/>
<dbReference type="RefSeq" id="WP_145242041.1">
    <property type="nucleotide sequence ID" value="NZ_CP036273.1"/>
</dbReference>
<reference evidence="2 3" key="1">
    <citation type="submission" date="2019-02" db="EMBL/GenBank/DDBJ databases">
        <title>Deep-cultivation of Planctomycetes and their phenomic and genomic characterization uncovers novel biology.</title>
        <authorList>
            <person name="Wiegand S."/>
            <person name="Jogler M."/>
            <person name="Boedeker C."/>
            <person name="Pinto D."/>
            <person name="Vollmers J."/>
            <person name="Rivas-Marin E."/>
            <person name="Kohn T."/>
            <person name="Peeters S.H."/>
            <person name="Heuer A."/>
            <person name="Rast P."/>
            <person name="Oberbeckmann S."/>
            <person name="Bunk B."/>
            <person name="Jeske O."/>
            <person name="Meyerdierks A."/>
            <person name="Storesund J.E."/>
            <person name="Kallscheuer N."/>
            <person name="Luecker S."/>
            <person name="Lage O.M."/>
            <person name="Pohl T."/>
            <person name="Merkel B.J."/>
            <person name="Hornburger P."/>
            <person name="Mueller R.-W."/>
            <person name="Bruemmer F."/>
            <person name="Labrenz M."/>
            <person name="Spormann A.M."/>
            <person name="Op den Camp H."/>
            <person name="Overmann J."/>
            <person name="Amann R."/>
            <person name="Jetten M.S.M."/>
            <person name="Mascher T."/>
            <person name="Medema M.H."/>
            <person name="Devos D.P."/>
            <person name="Kaster A.-K."/>
            <person name="Ovreas L."/>
            <person name="Rohde M."/>
            <person name="Galperin M.Y."/>
            <person name="Jogler C."/>
        </authorList>
    </citation>
    <scope>NUCLEOTIDE SEQUENCE [LARGE SCALE GENOMIC DNA]</scope>
    <source>
        <strain evidence="2 3">ETA_A1</strain>
    </source>
</reference>
<organism evidence="2 3">
    <name type="scientific">Urbifossiella limnaea</name>
    <dbReference type="NCBI Taxonomy" id="2528023"/>
    <lineage>
        <taxon>Bacteria</taxon>
        <taxon>Pseudomonadati</taxon>
        <taxon>Planctomycetota</taxon>
        <taxon>Planctomycetia</taxon>
        <taxon>Gemmatales</taxon>
        <taxon>Gemmataceae</taxon>
        <taxon>Urbifossiella</taxon>
    </lineage>
</organism>
<feature type="chain" id="PRO_5022102882" description="Metallopeptidase" evidence="1">
    <location>
        <begin position="17"/>
        <end position="248"/>
    </location>
</feature>
<dbReference type="Proteomes" id="UP000319576">
    <property type="component" value="Chromosome"/>
</dbReference>
<gene>
    <name evidence="2" type="ORF">ETAA1_43400</name>
</gene>
<feature type="signal peptide" evidence="1">
    <location>
        <begin position="1"/>
        <end position="16"/>
    </location>
</feature>
<sequence length="248" mass="27920" precursor="true">MTRLLATLLLTASATAADPLPVAPPPRPVVPLPAAHTTHVIEGWNVRVDDRLKLPGNDDLRRTSLRFLENKLADIIIVMPPDRLAKLRKVTIQLDLDYGQIGPMQYHPSAGWLKNNGYATNLAKCVHLPRAADLATKRNVSDMPWVILHELAHAYHDQVLGFDNPRVREAFEAYRASGRGEKALLYDGRRVKHYALTNPMEFFAEMTEAYFGVNDFFPFTRAELKESEPAIYELMADVWTRPLPAGGR</sequence>